<dbReference type="RefSeq" id="WP_067888298.1">
    <property type="nucleotide sequence ID" value="NZ_VSFG01000008.1"/>
</dbReference>
<evidence type="ECO:0000313" key="3">
    <source>
        <dbReference type="Proteomes" id="UP000323380"/>
    </source>
</evidence>
<dbReference type="AlphaFoldDB" id="A0A5D0NCT8"/>
<dbReference type="NCBIfam" id="TIGR02913">
    <property type="entry name" value="HAF_rpt"/>
    <property type="match status" value="1"/>
</dbReference>
<accession>A0A5D0NCT8</accession>
<proteinExistence type="predicted"/>
<feature type="chain" id="PRO_5039130756" description="HAF repeat-containing protein" evidence="1">
    <location>
        <begin position="28"/>
        <end position="359"/>
    </location>
</feature>
<dbReference type="EMBL" id="VSFG01000008">
    <property type="protein sequence ID" value="TYB42228.1"/>
    <property type="molecule type" value="Genomic_DNA"/>
</dbReference>
<dbReference type="InterPro" id="IPR014262">
    <property type="entry name" value="HAF_rpt"/>
</dbReference>
<comment type="caution">
    <text evidence="2">The sequence shown here is derived from an EMBL/GenBank/DDBJ whole genome shotgun (WGS) entry which is preliminary data.</text>
</comment>
<dbReference type="Proteomes" id="UP000323380">
    <property type="component" value="Unassembled WGS sequence"/>
</dbReference>
<name>A0A5D0NCT8_9ACTN</name>
<evidence type="ECO:0008006" key="4">
    <source>
        <dbReference type="Google" id="ProtNLM"/>
    </source>
</evidence>
<organism evidence="2 3">
    <name type="scientific">Actinomadura chibensis</name>
    <dbReference type="NCBI Taxonomy" id="392828"/>
    <lineage>
        <taxon>Bacteria</taxon>
        <taxon>Bacillati</taxon>
        <taxon>Actinomycetota</taxon>
        <taxon>Actinomycetes</taxon>
        <taxon>Streptosporangiales</taxon>
        <taxon>Thermomonosporaceae</taxon>
        <taxon>Actinomadura</taxon>
    </lineage>
</organism>
<keyword evidence="1" id="KW-0732">Signal</keyword>
<feature type="signal peptide" evidence="1">
    <location>
        <begin position="1"/>
        <end position="27"/>
    </location>
</feature>
<keyword evidence="3" id="KW-1185">Reference proteome</keyword>
<evidence type="ECO:0000256" key="1">
    <source>
        <dbReference type="SAM" id="SignalP"/>
    </source>
</evidence>
<sequence>MRNPITRALALLAAPFAVAAAVVPAQAAAAAPAHYQLTVIKAANGAFGNVPYAINAAGHTAGLGSFPGGGGQSAYLATSPTQLTSLPGIVPNDPSLADATAAYGVNSSDTVVGSAYDTLPIRQTAVVWRNGVPTDLHVLDTDGHVQARAINDAGQIAGTGFDTGTAWLYQNGRASVLPPLPGGHAAEAFGISADGQVLGLSSTSNDTSNAEATVWRDGTPRDLGSLPGSTWSEAHAMNADGVVVGAAGVGGGEFAPRHPVMFSGGKVTDLWPDLGGSTFGAAQAINRSGTIVGDGRGGWVYSNGVRTDLTTLIPASSGMRITAAYGINDAGQIAASAVSTDNRRLSFAVLLTPVAGAAS</sequence>
<evidence type="ECO:0000313" key="2">
    <source>
        <dbReference type="EMBL" id="TYB42228.1"/>
    </source>
</evidence>
<reference evidence="2 3" key="1">
    <citation type="submission" date="2019-08" db="EMBL/GenBank/DDBJ databases">
        <title>Actinomadura sp. nov. CYP1-5 isolated from mountain soil.</title>
        <authorList>
            <person name="Songsumanus A."/>
            <person name="Kuncharoen N."/>
            <person name="Kudo T."/>
            <person name="Yuki M."/>
            <person name="Igarashi Y."/>
            <person name="Tanasupawat S."/>
        </authorList>
    </citation>
    <scope>NUCLEOTIDE SEQUENCE [LARGE SCALE GENOMIC DNA]</scope>
    <source>
        <strain evidence="2 3">JCM 14158</strain>
    </source>
</reference>
<protein>
    <recommendedName>
        <fullName evidence="4">HAF repeat-containing protein</fullName>
    </recommendedName>
</protein>
<gene>
    <name evidence="2" type="ORF">FXF69_30850</name>
</gene>